<evidence type="ECO:0000313" key="2">
    <source>
        <dbReference type="EMBL" id="ACR34702.1"/>
    </source>
</evidence>
<proteinExistence type="evidence at transcript level"/>
<name>C4J0K2_MAIZE</name>
<protein>
    <submittedName>
        <fullName evidence="2">Uncharacterized protein</fullName>
    </submittedName>
</protein>
<feature type="region of interest" description="Disordered" evidence="1">
    <location>
        <begin position="1"/>
        <end position="87"/>
    </location>
</feature>
<evidence type="ECO:0000256" key="1">
    <source>
        <dbReference type="SAM" id="MobiDB-lite"/>
    </source>
</evidence>
<dbReference type="EMBL" id="BT084349">
    <property type="protein sequence ID" value="ACR34702.1"/>
    <property type="molecule type" value="mRNA"/>
</dbReference>
<reference evidence="2" key="1">
    <citation type="journal article" date="2009" name="PLoS Genet.">
        <title>Sequencing, mapping, and analysis of 27,455 maize full-length cDNAs.</title>
        <authorList>
            <person name="Soderlund C."/>
            <person name="Descour A."/>
            <person name="Kudrna D."/>
            <person name="Bomhoff M."/>
            <person name="Boyd L."/>
            <person name="Currie J."/>
            <person name="Angelova A."/>
            <person name="Collura K."/>
            <person name="Wissotski M."/>
            <person name="Ashley E."/>
            <person name="Morrow D."/>
            <person name="Fernandes J."/>
            <person name="Walbot V."/>
            <person name="Yu Y."/>
        </authorList>
    </citation>
    <scope>NUCLEOTIDE SEQUENCE</scope>
    <source>
        <strain evidence="2">B73</strain>
    </source>
</reference>
<reference evidence="2" key="2">
    <citation type="submission" date="2012-06" db="EMBL/GenBank/DDBJ databases">
        <authorList>
            <person name="Yu Y."/>
            <person name="Currie J."/>
            <person name="Lomeli R."/>
            <person name="Angelova A."/>
            <person name="Collura K."/>
            <person name="Wissotski M."/>
            <person name="Campos D."/>
            <person name="Kudrna D."/>
            <person name="Golser W."/>
            <person name="Ashely E."/>
            <person name="Descour A."/>
            <person name="Fernandes J."/>
            <person name="Soderlund C."/>
            <person name="Walbot V."/>
        </authorList>
    </citation>
    <scope>NUCLEOTIDE SEQUENCE</scope>
    <source>
        <strain evidence="2">B73</strain>
    </source>
</reference>
<organism evidence="2">
    <name type="scientific">Zea mays</name>
    <name type="common">Maize</name>
    <dbReference type="NCBI Taxonomy" id="4577"/>
    <lineage>
        <taxon>Eukaryota</taxon>
        <taxon>Viridiplantae</taxon>
        <taxon>Streptophyta</taxon>
        <taxon>Embryophyta</taxon>
        <taxon>Tracheophyta</taxon>
        <taxon>Spermatophyta</taxon>
        <taxon>Magnoliopsida</taxon>
        <taxon>Liliopsida</taxon>
        <taxon>Poales</taxon>
        <taxon>Poaceae</taxon>
        <taxon>PACMAD clade</taxon>
        <taxon>Panicoideae</taxon>
        <taxon>Andropogonodae</taxon>
        <taxon>Andropogoneae</taxon>
        <taxon>Tripsacinae</taxon>
        <taxon>Zea</taxon>
    </lineage>
</organism>
<dbReference type="AlphaFoldDB" id="C4J0K2"/>
<feature type="compositionally biased region" description="Basic and acidic residues" evidence="1">
    <location>
        <begin position="34"/>
        <end position="51"/>
    </location>
</feature>
<sequence>MQRIQPASREAGQLHGRAERAGRAATRRRGKLRERRDLSKSEQRDTCRSWEPRATLRGGTRSSREGAAGEGSAQWSTEEGEGCAPWMRRSELRQRAWDFYAQS</sequence>
<accession>C4J0K2</accession>